<dbReference type="CDD" id="cd00093">
    <property type="entry name" value="HTH_XRE"/>
    <property type="match status" value="1"/>
</dbReference>
<accession>A0A931DS50</accession>
<dbReference type="PROSITE" id="PS50943">
    <property type="entry name" value="HTH_CROC1"/>
    <property type="match status" value="1"/>
</dbReference>
<name>A0A931DS50_9ACTN</name>
<dbReference type="GO" id="GO:0003677">
    <property type="term" value="F:DNA binding"/>
    <property type="evidence" value="ECO:0007669"/>
    <property type="project" value="InterPro"/>
</dbReference>
<dbReference type="AlphaFoldDB" id="A0A931DS50"/>
<sequence length="271" mass="29951">MGRPPNPLNPNNSFAEHYGWKIRTLRESRNWSLDDLSERIACSPSHLSKLERAQKSPDEKIARLLDAAFGSQYFAEHYEVAARDRLPATARSLGEYEAEATQIRAYMPTLVVGLLQTEAYTRAIVMSGPYRADVEEIVAERMRRQTILDGMGAPRLLVVVDEAALRRVVGGKDVMQEQLARIEVDMAKPNILVQVVPGDTAEYAALSGGFELLSLAEGGDIAYVEAPSGAGRMLEDPDILRGMDETYDLARSAALSTTETARLIKEIRESL</sequence>
<dbReference type="Pfam" id="PF13560">
    <property type="entry name" value="HTH_31"/>
    <property type="match status" value="1"/>
</dbReference>
<dbReference type="InterPro" id="IPR010982">
    <property type="entry name" value="Lambda_DNA-bd_dom_sf"/>
</dbReference>
<evidence type="ECO:0000313" key="3">
    <source>
        <dbReference type="Proteomes" id="UP000614047"/>
    </source>
</evidence>
<dbReference type="SMART" id="SM00530">
    <property type="entry name" value="HTH_XRE"/>
    <property type="match status" value="1"/>
</dbReference>
<keyword evidence="3" id="KW-1185">Reference proteome</keyword>
<proteinExistence type="predicted"/>
<protein>
    <submittedName>
        <fullName evidence="2">Transcriptional regulator with XRE-family HTH domain</fullName>
    </submittedName>
</protein>
<dbReference type="RefSeq" id="WP_197015775.1">
    <property type="nucleotide sequence ID" value="NZ_BAABES010000003.1"/>
</dbReference>
<dbReference type="Pfam" id="PF19054">
    <property type="entry name" value="DUF5753"/>
    <property type="match status" value="1"/>
</dbReference>
<dbReference type="SUPFAM" id="SSF47413">
    <property type="entry name" value="lambda repressor-like DNA-binding domains"/>
    <property type="match status" value="1"/>
</dbReference>
<dbReference type="Proteomes" id="UP000614047">
    <property type="component" value="Unassembled WGS sequence"/>
</dbReference>
<reference evidence="2" key="1">
    <citation type="submission" date="2020-11" db="EMBL/GenBank/DDBJ databases">
        <title>Sequencing the genomes of 1000 actinobacteria strains.</title>
        <authorList>
            <person name="Klenk H.-P."/>
        </authorList>
    </citation>
    <scope>NUCLEOTIDE SEQUENCE</scope>
    <source>
        <strain evidence="2">DSM 43175</strain>
    </source>
</reference>
<dbReference type="Gene3D" id="1.10.260.40">
    <property type="entry name" value="lambda repressor-like DNA-binding domains"/>
    <property type="match status" value="1"/>
</dbReference>
<comment type="caution">
    <text evidence="2">The sequence shown here is derived from an EMBL/GenBank/DDBJ whole genome shotgun (WGS) entry which is preliminary data.</text>
</comment>
<organism evidence="2 3">
    <name type="scientific">Actinomadura viridis</name>
    <dbReference type="NCBI Taxonomy" id="58110"/>
    <lineage>
        <taxon>Bacteria</taxon>
        <taxon>Bacillati</taxon>
        <taxon>Actinomycetota</taxon>
        <taxon>Actinomycetes</taxon>
        <taxon>Streptosporangiales</taxon>
        <taxon>Thermomonosporaceae</taxon>
        <taxon>Actinomadura</taxon>
    </lineage>
</organism>
<feature type="domain" description="HTH cro/C1-type" evidence="1">
    <location>
        <begin position="22"/>
        <end position="74"/>
    </location>
</feature>
<gene>
    <name evidence="2" type="ORF">IW256_007872</name>
</gene>
<dbReference type="InterPro" id="IPR001387">
    <property type="entry name" value="Cro/C1-type_HTH"/>
</dbReference>
<dbReference type="EMBL" id="JADOUA010000001">
    <property type="protein sequence ID" value="MBG6093759.1"/>
    <property type="molecule type" value="Genomic_DNA"/>
</dbReference>
<dbReference type="InterPro" id="IPR043917">
    <property type="entry name" value="DUF5753"/>
</dbReference>
<evidence type="ECO:0000313" key="2">
    <source>
        <dbReference type="EMBL" id="MBG6093759.1"/>
    </source>
</evidence>
<evidence type="ECO:0000259" key="1">
    <source>
        <dbReference type="PROSITE" id="PS50943"/>
    </source>
</evidence>